<evidence type="ECO:0000259" key="8">
    <source>
        <dbReference type="PROSITE" id="PS51677"/>
    </source>
</evidence>
<name>A0A9E8CQK6_9HYPH</name>
<comment type="similarity">
    <text evidence="2">Belongs to the polysaccharide deacetylase family.</text>
</comment>
<feature type="signal peptide" evidence="7">
    <location>
        <begin position="1"/>
        <end position="22"/>
    </location>
</feature>
<evidence type="ECO:0000256" key="7">
    <source>
        <dbReference type="SAM" id="SignalP"/>
    </source>
</evidence>
<dbReference type="SUPFAM" id="SSF88713">
    <property type="entry name" value="Glycoside hydrolase/deacetylase"/>
    <property type="match status" value="1"/>
</dbReference>
<dbReference type="PANTHER" id="PTHR10587:SF133">
    <property type="entry name" value="CHITIN DEACETYLASE 1-RELATED"/>
    <property type="match status" value="1"/>
</dbReference>
<dbReference type="GO" id="GO:0016810">
    <property type="term" value="F:hydrolase activity, acting on carbon-nitrogen (but not peptide) bonds"/>
    <property type="evidence" value="ECO:0007669"/>
    <property type="project" value="InterPro"/>
</dbReference>
<keyword evidence="7" id="KW-0732">Signal</keyword>
<evidence type="ECO:0000256" key="4">
    <source>
        <dbReference type="ARBA" id="ARBA00022723"/>
    </source>
</evidence>
<feature type="domain" description="NodB homology" evidence="8">
    <location>
        <begin position="59"/>
        <end position="243"/>
    </location>
</feature>
<sequence length="350" mass="37308">MKRATAAVLALLGCGISEFANANNCADGKLGTHRVLEVPVSTGPVGDISYRGQLPLARGEVVLTFDDGPMPHRTTAVLDALKAECVRATFFVVGTMARQFPSTLRRVAADGHTIASHSWSHAYLNRVRSDQRRRDEINGGLLAVSAVLGPSHPALSAFFRFPGLGKTRALEAYVADQNLISMSADIVGDDWKPISSDQVLHRVMRQLNSKGRGIILLHDIQKRTSDMVPALLQALKAGGYKVVHVVPSARDTRTALALAEPPASARITTALAKMTSEANAFASRSPADASPMQLAAQIIQPDEPQSSSTAAALLTPIAIRQPERAQAASSFAVIAAAEPQPSFEELGLRR</sequence>
<dbReference type="AlphaFoldDB" id="A0A9E8CQK6"/>
<dbReference type="PANTHER" id="PTHR10587">
    <property type="entry name" value="GLYCOSYL TRANSFERASE-RELATED"/>
    <property type="match status" value="1"/>
</dbReference>
<protein>
    <recommendedName>
        <fullName evidence="3">Chitooligosaccharide deacetylase</fullName>
    </recommendedName>
    <alternativeName>
        <fullName evidence="6">Nodulation protein B</fullName>
    </alternativeName>
</protein>
<dbReference type="InterPro" id="IPR011330">
    <property type="entry name" value="Glyco_hydro/deAcase_b/a-brl"/>
</dbReference>
<dbReference type="Gene3D" id="3.20.20.370">
    <property type="entry name" value="Glycoside hydrolase/deacetylase"/>
    <property type="match status" value="1"/>
</dbReference>
<comment type="function">
    <text evidence="1">Is involved in generating a small heat-stable compound (Nod), an acylated oligomer of N-acetylglucosamine, that stimulates mitosis in various plant protoplasts.</text>
</comment>
<keyword evidence="5" id="KW-0378">Hydrolase</keyword>
<evidence type="ECO:0000256" key="5">
    <source>
        <dbReference type="ARBA" id="ARBA00022801"/>
    </source>
</evidence>
<accession>A0A9E8CQK6</accession>
<dbReference type="GO" id="GO:0046872">
    <property type="term" value="F:metal ion binding"/>
    <property type="evidence" value="ECO:0007669"/>
    <property type="project" value="UniProtKB-KW"/>
</dbReference>
<evidence type="ECO:0000256" key="2">
    <source>
        <dbReference type="ARBA" id="ARBA00010973"/>
    </source>
</evidence>
<dbReference type="PROSITE" id="PS51677">
    <property type="entry name" value="NODB"/>
    <property type="match status" value="1"/>
</dbReference>
<evidence type="ECO:0000313" key="9">
    <source>
        <dbReference type="EMBL" id="UZF85123.1"/>
    </source>
</evidence>
<feature type="chain" id="PRO_5039705679" description="Chitooligosaccharide deacetylase" evidence="7">
    <location>
        <begin position="23"/>
        <end position="350"/>
    </location>
</feature>
<evidence type="ECO:0000256" key="6">
    <source>
        <dbReference type="ARBA" id="ARBA00032976"/>
    </source>
</evidence>
<organism evidence="9">
    <name type="scientific">Bosea sp. NBC_00436</name>
    <dbReference type="NCBI Taxonomy" id="2969620"/>
    <lineage>
        <taxon>Bacteria</taxon>
        <taxon>Pseudomonadati</taxon>
        <taxon>Pseudomonadota</taxon>
        <taxon>Alphaproteobacteria</taxon>
        <taxon>Hyphomicrobiales</taxon>
        <taxon>Boseaceae</taxon>
        <taxon>Bosea</taxon>
    </lineage>
</organism>
<dbReference type="InterPro" id="IPR002509">
    <property type="entry name" value="NODB_dom"/>
</dbReference>
<evidence type="ECO:0000256" key="1">
    <source>
        <dbReference type="ARBA" id="ARBA00003236"/>
    </source>
</evidence>
<dbReference type="EMBL" id="CP102774">
    <property type="protein sequence ID" value="UZF85123.1"/>
    <property type="molecule type" value="Genomic_DNA"/>
</dbReference>
<dbReference type="Pfam" id="PF01522">
    <property type="entry name" value="Polysacc_deac_1"/>
    <property type="match status" value="1"/>
</dbReference>
<evidence type="ECO:0000256" key="3">
    <source>
        <dbReference type="ARBA" id="ARBA00020071"/>
    </source>
</evidence>
<dbReference type="GO" id="GO:0016020">
    <property type="term" value="C:membrane"/>
    <property type="evidence" value="ECO:0007669"/>
    <property type="project" value="TreeGrafter"/>
</dbReference>
<dbReference type="GO" id="GO:0005975">
    <property type="term" value="P:carbohydrate metabolic process"/>
    <property type="evidence" value="ECO:0007669"/>
    <property type="project" value="InterPro"/>
</dbReference>
<reference evidence="9" key="1">
    <citation type="submission" date="2022-08" db="EMBL/GenBank/DDBJ databases">
        <title>Complete Genome Sequences of 2 Bosea sp. soil isolates.</title>
        <authorList>
            <person name="Alvarez Arevalo M."/>
            <person name="Sterndorff E.B."/>
            <person name="Faurdal D."/>
            <person name="Joergensen T.S."/>
            <person name="Weber T."/>
        </authorList>
    </citation>
    <scope>NUCLEOTIDE SEQUENCE</scope>
    <source>
        <strain evidence="9">NBC_00436</strain>
    </source>
</reference>
<proteinExistence type="inferred from homology"/>
<dbReference type="CDD" id="cd10917">
    <property type="entry name" value="CE4_NodB_like_6s_7s"/>
    <property type="match status" value="1"/>
</dbReference>
<dbReference type="InterPro" id="IPR050248">
    <property type="entry name" value="Polysacc_deacetylase_ArnD"/>
</dbReference>
<gene>
    <name evidence="9" type="ORF">NWE54_14925</name>
</gene>
<keyword evidence="4" id="KW-0479">Metal-binding</keyword>